<reference evidence="2" key="3">
    <citation type="submission" date="2015-04" db="UniProtKB">
        <authorList>
            <consortium name="EnsemblPlants"/>
        </authorList>
    </citation>
    <scope>IDENTIFICATION</scope>
    <source>
        <strain evidence="2">cv. Jemalong A17</strain>
    </source>
</reference>
<dbReference type="EMBL" id="CM001219">
    <property type="protein sequence ID" value="AES69413.1"/>
    <property type="molecule type" value="Genomic_DNA"/>
</dbReference>
<dbReference type="AlphaFoldDB" id="G7IZG9"/>
<dbReference type="Proteomes" id="UP000002051">
    <property type="component" value="Chromosome 3"/>
</dbReference>
<keyword evidence="3" id="KW-1185">Reference proteome</keyword>
<dbReference type="PaxDb" id="3880-AES69413"/>
<gene>
    <name evidence="1" type="ordered locus">MTR_3g029630</name>
</gene>
<dbReference type="eggNOG" id="ENOG502SGHM">
    <property type="taxonomic scope" value="Eukaryota"/>
</dbReference>
<proteinExistence type="predicted"/>
<evidence type="ECO:0000313" key="3">
    <source>
        <dbReference type="Proteomes" id="UP000002051"/>
    </source>
</evidence>
<evidence type="ECO:0000313" key="1">
    <source>
        <dbReference type="EMBL" id="AES69413.1"/>
    </source>
</evidence>
<dbReference type="EnsemblPlants" id="AES69413">
    <property type="protein sequence ID" value="AES69413"/>
    <property type="gene ID" value="MTR_3g029630"/>
</dbReference>
<reference evidence="1 3" key="2">
    <citation type="journal article" date="2014" name="BMC Genomics">
        <title>An improved genome release (version Mt4.0) for the model legume Medicago truncatula.</title>
        <authorList>
            <person name="Tang H."/>
            <person name="Krishnakumar V."/>
            <person name="Bidwell S."/>
            <person name="Rosen B."/>
            <person name="Chan A."/>
            <person name="Zhou S."/>
            <person name="Gentzbittel L."/>
            <person name="Childs K.L."/>
            <person name="Yandell M."/>
            <person name="Gundlach H."/>
            <person name="Mayer K.F."/>
            <person name="Schwartz D.C."/>
            <person name="Town C.D."/>
        </authorList>
    </citation>
    <scope>GENOME REANNOTATION</scope>
    <source>
        <strain evidence="2 3">cv. Jemalong A17</strain>
    </source>
</reference>
<protein>
    <submittedName>
        <fullName evidence="1 2">Uncharacterized protein</fullName>
    </submittedName>
</protein>
<accession>G7IZG9</accession>
<dbReference type="HOGENOM" id="CLU_125180_0_0_1"/>
<organism evidence="1 3">
    <name type="scientific">Medicago truncatula</name>
    <name type="common">Barrel medic</name>
    <name type="synonym">Medicago tribuloides</name>
    <dbReference type="NCBI Taxonomy" id="3880"/>
    <lineage>
        <taxon>Eukaryota</taxon>
        <taxon>Viridiplantae</taxon>
        <taxon>Streptophyta</taxon>
        <taxon>Embryophyta</taxon>
        <taxon>Tracheophyta</taxon>
        <taxon>Spermatophyta</taxon>
        <taxon>Magnoliopsida</taxon>
        <taxon>eudicotyledons</taxon>
        <taxon>Gunneridae</taxon>
        <taxon>Pentapetalae</taxon>
        <taxon>rosids</taxon>
        <taxon>fabids</taxon>
        <taxon>Fabales</taxon>
        <taxon>Fabaceae</taxon>
        <taxon>Papilionoideae</taxon>
        <taxon>50 kb inversion clade</taxon>
        <taxon>NPAAA clade</taxon>
        <taxon>Hologalegina</taxon>
        <taxon>IRL clade</taxon>
        <taxon>Trifolieae</taxon>
        <taxon>Medicago</taxon>
    </lineage>
</organism>
<reference evidence="1 3" key="1">
    <citation type="journal article" date="2011" name="Nature">
        <title>The Medicago genome provides insight into the evolution of rhizobial symbioses.</title>
        <authorList>
            <person name="Young N.D."/>
            <person name="Debelle F."/>
            <person name="Oldroyd G.E."/>
            <person name="Geurts R."/>
            <person name="Cannon S.B."/>
            <person name="Udvardi M.K."/>
            <person name="Benedito V.A."/>
            <person name="Mayer K.F."/>
            <person name="Gouzy J."/>
            <person name="Schoof H."/>
            <person name="Van de Peer Y."/>
            <person name="Proost S."/>
            <person name="Cook D.R."/>
            <person name="Meyers B.C."/>
            <person name="Spannagl M."/>
            <person name="Cheung F."/>
            <person name="De Mita S."/>
            <person name="Krishnakumar V."/>
            <person name="Gundlach H."/>
            <person name="Zhou S."/>
            <person name="Mudge J."/>
            <person name="Bharti A.K."/>
            <person name="Murray J.D."/>
            <person name="Naoumkina M.A."/>
            <person name="Rosen B."/>
            <person name="Silverstein K.A."/>
            <person name="Tang H."/>
            <person name="Rombauts S."/>
            <person name="Zhao P.X."/>
            <person name="Zhou P."/>
            <person name="Barbe V."/>
            <person name="Bardou P."/>
            <person name="Bechner M."/>
            <person name="Bellec A."/>
            <person name="Berger A."/>
            <person name="Berges H."/>
            <person name="Bidwell S."/>
            <person name="Bisseling T."/>
            <person name="Choisne N."/>
            <person name="Couloux A."/>
            <person name="Denny R."/>
            <person name="Deshpande S."/>
            <person name="Dai X."/>
            <person name="Doyle J.J."/>
            <person name="Dudez A.M."/>
            <person name="Farmer A.D."/>
            <person name="Fouteau S."/>
            <person name="Franken C."/>
            <person name="Gibelin C."/>
            <person name="Gish J."/>
            <person name="Goldstein S."/>
            <person name="Gonzalez A.J."/>
            <person name="Green P.J."/>
            <person name="Hallab A."/>
            <person name="Hartog M."/>
            <person name="Hua A."/>
            <person name="Humphray S.J."/>
            <person name="Jeong D.H."/>
            <person name="Jing Y."/>
            <person name="Jocker A."/>
            <person name="Kenton S.M."/>
            <person name="Kim D.J."/>
            <person name="Klee K."/>
            <person name="Lai H."/>
            <person name="Lang C."/>
            <person name="Lin S."/>
            <person name="Macmil S.L."/>
            <person name="Magdelenat G."/>
            <person name="Matthews L."/>
            <person name="McCorrison J."/>
            <person name="Monaghan E.L."/>
            <person name="Mun J.H."/>
            <person name="Najar F.Z."/>
            <person name="Nicholson C."/>
            <person name="Noirot C."/>
            <person name="O'Bleness M."/>
            <person name="Paule C.R."/>
            <person name="Poulain J."/>
            <person name="Prion F."/>
            <person name="Qin B."/>
            <person name="Qu C."/>
            <person name="Retzel E.F."/>
            <person name="Riddle C."/>
            <person name="Sallet E."/>
            <person name="Samain S."/>
            <person name="Samson N."/>
            <person name="Sanders I."/>
            <person name="Saurat O."/>
            <person name="Scarpelli C."/>
            <person name="Schiex T."/>
            <person name="Segurens B."/>
            <person name="Severin A.J."/>
            <person name="Sherrier D.J."/>
            <person name="Shi R."/>
            <person name="Sims S."/>
            <person name="Singer S.R."/>
            <person name="Sinharoy S."/>
            <person name="Sterck L."/>
            <person name="Viollet A."/>
            <person name="Wang B.B."/>
            <person name="Wang K."/>
            <person name="Wang M."/>
            <person name="Wang X."/>
            <person name="Warfsmann J."/>
            <person name="Weissenbach J."/>
            <person name="White D.D."/>
            <person name="White J.D."/>
            <person name="Wiley G.B."/>
            <person name="Wincker P."/>
            <person name="Xing Y."/>
            <person name="Yang L."/>
            <person name="Yao Z."/>
            <person name="Ying F."/>
            <person name="Zhai J."/>
            <person name="Zhou L."/>
            <person name="Zuber A."/>
            <person name="Denarie J."/>
            <person name="Dixon R.A."/>
            <person name="May G.D."/>
            <person name="Schwartz D.C."/>
            <person name="Rogers J."/>
            <person name="Quetier F."/>
            <person name="Town C.D."/>
            <person name="Roe B.A."/>
        </authorList>
    </citation>
    <scope>NUCLEOTIDE SEQUENCE [LARGE SCALE GENOMIC DNA]</scope>
    <source>
        <strain evidence="1">A17</strain>
        <strain evidence="2 3">cv. Jemalong A17</strain>
    </source>
</reference>
<name>G7IZG9_MEDTR</name>
<dbReference type="STRING" id="3880.G7IZG9"/>
<sequence length="162" mass="18771">MVETEEEEERVVSEIVEGLEEFPDFDSNTKLAEVYYNGGEPPHLFRIRNDVTLSGLKDQLDQINRQLNYRDTRRVVGVEYRCPLSDSAGSLRLNRMKLTNDDDMITTFSVFGQHNTKGLIELDASLVRYVEQILKSLIRPRNYKEIRALLEGPEEEVSLDYL</sequence>
<evidence type="ECO:0000313" key="2">
    <source>
        <dbReference type="EnsemblPlants" id="AES69413"/>
    </source>
</evidence>